<name>A0A4U5PHC3_STECR</name>
<evidence type="ECO:0000313" key="1">
    <source>
        <dbReference type="EMBL" id="TKR96029.1"/>
    </source>
</evidence>
<keyword evidence="2" id="KW-1185">Reference proteome</keyword>
<sequence length="128" mass="14460">MGDMDLIGHVRMGADSECHNFVDIYCTVKIIFFKTEGQTTTISLDDIDLVISSDRKDPMLINVNIIFPTKGSFWSELKHARQIYGLKAVILVESVCESGRLNFNRIPVFLRGDLVEIRTMMKFGRGTG</sequence>
<dbReference type="AlphaFoldDB" id="A0A4U5PHC3"/>
<evidence type="ECO:0000313" key="2">
    <source>
        <dbReference type="Proteomes" id="UP000298663"/>
    </source>
</evidence>
<reference evidence="1 2" key="2">
    <citation type="journal article" date="2019" name="G3 (Bethesda)">
        <title>Hybrid Assembly of the Genome of the Entomopathogenic Nematode Steinernema carpocapsae Identifies the X-Chromosome.</title>
        <authorList>
            <person name="Serra L."/>
            <person name="Macchietto M."/>
            <person name="Macias-Munoz A."/>
            <person name="McGill C.J."/>
            <person name="Rodriguez I.M."/>
            <person name="Rodriguez B."/>
            <person name="Murad R."/>
            <person name="Mortazavi A."/>
        </authorList>
    </citation>
    <scope>NUCLEOTIDE SEQUENCE [LARGE SCALE GENOMIC DNA]</scope>
    <source>
        <strain evidence="1 2">ALL</strain>
    </source>
</reference>
<dbReference type="EMBL" id="AZBU02000002">
    <property type="protein sequence ID" value="TKR96029.1"/>
    <property type="molecule type" value="Genomic_DNA"/>
</dbReference>
<dbReference type="Proteomes" id="UP000298663">
    <property type="component" value="Unassembled WGS sequence"/>
</dbReference>
<organism evidence="1 2">
    <name type="scientific">Steinernema carpocapsae</name>
    <name type="common">Entomopathogenic nematode</name>
    <dbReference type="NCBI Taxonomy" id="34508"/>
    <lineage>
        <taxon>Eukaryota</taxon>
        <taxon>Metazoa</taxon>
        <taxon>Ecdysozoa</taxon>
        <taxon>Nematoda</taxon>
        <taxon>Chromadorea</taxon>
        <taxon>Rhabditida</taxon>
        <taxon>Tylenchina</taxon>
        <taxon>Panagrolaimomorpha</taxon>
        <taxon>Strongyloidoidea</taxon>
        <taxon>Steinernematidae</taxon>
        <taxon>Steinernema</taxon>
    </lineage>
</organism>
<protein>
    <submittedName>
        <fullName evidence="1">Uncharacterized protein</fullName>
    </submittedName>
</protein>
<accession>A0A4U5PHC3</accession>
<gene>
    <name evidence="1" type="ORF">L596_010110</name>
</gene>
<reference evidence="1 2" key="1">
    <citation type="journal article" date="2015" name="Genome Biol.">
        <title>Comparative genomics of Steinernema reveals deeply conserved gene regulatory networks.</title>
        <authorList>
            <person name="Dillman A.R."/>
            <person name="Macchietto M."/>
            <person name="Porter C.F."/>
            <person name="Rogers A."/>
            <person name="Williams B."/>
            <person name="Antoshechkin I."/>
            <person name="Lee M.M."/>
            <person name="Goodwin Z."/>
            <person name="Lu X."/>
            <person name="Lewis E.E."/>
            <person name="Goodrich-Blair H."/>
            <person name="Stock S.P."/>
            <person name="Adams B.J."/>
            <person name="Sternberg P.W."/>
            <person name="Mortazavi A."/>
        </authorList>
    </citation>
    <scope>NUCLEOTIDE SEQUENCE [LARGE SCALE GENOMIC DNA]</scope>
    <source>
        <strain evidence="1 2">ALL</strain>
    </source>
</reference>
<proteinExistence type="predicted"/>
<comment type="caution">
    <text evidence="1">The sequence shown here is derived from an EMBL/GenBank/DDBJ whole genome shotgun (WGS) entry which is preliminary data.</text>
</comment>